<evidence type="ECO:0000259" key="2">
    <source>
        <dbReference type="Pfam" id="PF00582"/>
    </source>
</evidence>
<dbReference type="CDD" id="cd00293">
    <property type="entry name" value="USP-like"/>
    <property type="match status" value="1"/>
</dbReference>
<dbReference type="InterPro" id="IPR014729">
    <property type="entry name" value="Rossmann-like_a/b/a_fold"/>
</dbReference>
<dbReference type="Gene3D" id="3.40.50.620">
    <property type="entry name" value="HUPs"/>
    <property type="match status" value="1"/>
</dbReference>
<comment type="similarity">
    <text evidence="1">Belongs to the universal stress protein A family.</text>
</comment>
<keyword evidence="4" id="KW-1185">Reference proteome</keyword>
<dbReference type="EMBL" id="JAIOUQ010000016">
    <property type="protein sequence ID" value="MBZ2166920.1"/>
    <property type="molecule type" value="Genomic_DNA"/>
</dbReference>
<evidence type="ECO:0000313" key="3">
    <source>
        <dbReference type="EMBL" id="MBZ2166920.1"/>
    </source>
</evidence>
<dbReference type="InterPro" id="IPR006015">
    <property type="entry name" value="Universal_stress_UspA"/>
</dbReference>
<organism evidence="3 4">
    <name type="scientific">Methanobacterium spitsbergense</name>
    <dbReference type="NCBI Taxonomy" id="2874285"/>
    <lineage>
        <taxon>Archaea</taxon>
        <taxon>Methanobacteriati</taxon>
        <taxon>Methanobacteriota</taxon>
        <taxon>Methanomada group</taxon>
        <taxon>Methanobacteria</taxon>
        <taxon>Methanobacteriales</taxon>
        <taxon>Methanobacteriaceae</taxon>
        <taxon>Methanobacterium</taxon>
    </lineage>
</organism>
<evidence type="ECO:0000256" key="1">
    <source>
        <dbReference type="ARBA" id="ARBA00008791"/>
    </source>
</evidence>
<comment type="caution">
    <text evidence="3">The sequence shown here is derived from an EMBL/GenBank/DDBJ whole genome shotgun (WGS) entry which is preliminary data.</text>
</comment>
<dbReference type="SUPFAM" id="SSF52402">
    <property type="entry name" value="Adenine nucleotide alpha hydrolases-like"/>
    <property type="match status" value="1"/>
</dbReference>
<sequence length="133" mass="14656">MFERIMVPTDGSDFAARSEDIAIEIAKKFNSTIVAVHIIDDKLIYPFEVLEDEGKSILKKVKEKAEKEKVTIQDVLIVGSPTHDMAKIVKKTETDLVVIATHGKTGLEKLILGSVAESALKSVNKPVLLVKKE</sequence>
<dbReference type="Pfam" id="PF00582">
    <property type="entry name" value="Usp"/>
    <property type="match status" value="1"/>
</dbReference>
<dbReference type="AlphaFoldDB" id="A0A8T5V0E0"/>
<protein>
    <submittedName>
        <fullName evidence="3">Universal stress protein</fullName>
    </submittedName>
</protein>
<dbReference type="InterPro" id="IPR006016">
    <property type="entry name" value="UspA"/>
</dbReference>
<feature type="domain" description="UspA" evidence="2">
    <location>
        <begin position="1"/>
        <end position="131"/>
    </location>
</feature>
<accession>A0A8T5V0E0</accession>
<gene>
    <name evidence="3" type="ORF">K8N75_12825</name>
</gene>
<dbReference type="PANTHER" id="PTHR46268:SF6">
    <property type="entry name" value="UNIVERSAL STRESS PROTEIN UP12"/>
    <property type="match status" value="1"/>
</dbReference>
<dbReference type="Proteomes" id="UP000825933">
    <property type="component" value="Unassembled WGS sequence"/>
</dbReference>
<name>A0A8T5V0E0_9EURY</name>
<dbReference type="PANTHER" id="PTHR46268">
    <property type="entry name" value="STRESS RESPONSE PROTEIN NHAX"/>
    <property type="match status" value="1"/>
</dbReference>
<evidence type="ECO:0000313" key="4">
    <source>
        <dbReference type="Proteomes" id="UP000825933"/>
    </source>
</evidence>
<dbReference type="RefSeq" id="WP_223792461.1">
    <property type="nucleotide sequence ID" value="NZ_JAIOUQ010000016.1"/>
</dbReference>
<dbReference type="PRINTS" id="PR01438">
    <property type="entry name" value="UNVRSLSTRESS"/>
</dbReference>
<proteinExistence type="inferred from homology"/>
<reference evidence="4" key="1">
    <citation type="journal article" date="2022" name="Microbiol. Resour. Announc.">
        <title>Draft Genome Sequence of a Methanogenic Archaeon from West Spitsbergen Permafrost.</title>
        <authorList>
            <person name="Trubitsyn V."/>
            <person name="Rivkina E."/>
            <person name="Shcherbakova V."/>
        </authorList>
    </citation>
    <scope>NUCLEOTIDE SEQUENCE [LARGE SCALE GENOMIC DNA]</scope>
    <source>
        <strain evidence="4">VT</strain>
    </source>
</reference>